<organism evidence="8">
    <name type="scientific">Fagus sylvatica</name>
    <name type="common">Beechnut</name>
    <dbReference type="NCBI Taxonomy" id="28930"/>
    <lineage>
        <taxon>Eukaryota</taxon>
        <taxon>Viridiplantae</taxon>
        <taxon>Streptophyta</taxon>
        <taxon>Embryophyta</taxon>
        <taxon>Tracheophyta</taxon>
        <taxon>Spermatophyta</taxon>
        <taxon>Magnoliopsida</taxon>
        <taxon>eudicotyledons</taxon>
        <taxon>Gunneridae</taxon>
        <taxon>Pentapetalae</taxon>
        <taxon>rosids</taxon>
        <taxon>fabids</taxon>
        <taxon>Fagales</taxon>
        <taxon>Fagaceae</taxon>
        <taxon>Fagus</taxon>
    </lineage>
</organism>
<feature type="compositionally biased region" description="Basic and acidic residues" evidence="6">
    <location>
        <begin position="187"/>
        <end position="203"/>
    </location>
</feature>
<dbReference type="PRINTS" id="PR00439">
    <property type="entry name" value="11SGLOBULIN"/>
</dbReference>
<evidence type="ECO:0000256" key="3">
    <source>
        <dbReference type="ARBA" id="ARBA00023129"/>
    </source>
</evidence>
<evidence type="ECO:0000313" key="8">
    <source>
        <dbReference type="EMBL" id="SPC95807.1"/>
    </source>
</evidence>
<reference evidence="8" key="1">
    <citation type="submission" date="2018-02" db="EMBL/GenBank/DDBJ databases">
        <authorList>
            <person name="Cohen D.B."/>
            <person name="Kent A.D."/>
        </authorList>
    </citation>
    <scope>NUCLEOTIDE SEQUENCE</scope>
</reference>
<dbReference type="Gene3D" id="2.60.120.10">
    <property type="entry name" value="Jelly Rolls"/>
    <property type="match status" value="2"/>
</dbReference>
<dbReference type="CDD" id="cd02242">
    <property type="entry name" value="cupin_11S_legumin_N"/>
    <property type="match status" value="1"/>
</dbReference>
<dbReference type="InterPro" id="IPR006045">
    <property type="entry name" value="Cupin_1"/>
</dbReference>
<keyword evidence="3 5" id="KW-0708">Seed storage protein</keyword>
<dbReference type="PROSITE" id="PS00305">
    <property type="entry name" value="11S_SEED_STORAGE"/>
    <property type="match status" value="1"/>
</dbReference>
<comment type="similarity">
    <text evidence="1 5">Belongs to the 11S seed storage protein (globulins) family.</text>
</comment>
<evidence type="ECO:0000259" key="7">
    <source>
        <dbReference type="SMART" id="SM00835"/>
    </source>
</evidence>
<dbReference type="SMART" id="SM00835">
    <property type="entry name" value="Cupin_1"/>
    <property type="match status" value="2"/>
</dbReference>
<dbReference type="InterPro" id="IPR006044">
    <property type="entry name" value="11S_seedstore_pln"/>
</dbReference>
<feature type="compositionally biased region" description="Basic and acidic residues" evidence="6">
    <location>
        <begin position="274"/>
        <end position="284"/>
    </location>
</feature>
<dbReference type="PANTHER" id="PTHR31189:SF48">
    <property type="entry name" value="LEGUMIN B"/>
    <property type="match status" value="1"/>
</dbReference>
<feature type="region of interest" description="Disordered" evidence="6">
    <location>
        <begin position="263"/>
        <end position="284"/>
    </location>
</feature>
<feature type="domain" description="Cupin type-1" evidence="7">
    <location>
        <begin position="296"/>
        <end position="445"/>
    </location>
</feature>
<dbReference type="InterPro" id="IPR022379">
    <property type="entry name" value="11S_seedstore_CS"/>
</dbReference>
<dbReference type="SUPFAM" id="SSF51182">
    <property type="entry name" value="RmlC-like cupins"/>
    <property type="match status" value="1"/>
</dbReference>
<feature type="domain" description="Cupin type-1" evidence="7">
    <location>
        <begin position="48"/>
        <end position="242"/>
    </location>
</feature>
<dbReference type="PANTHER" id="PTHR31189">
    <property type="entry name" value="OS03G0336100 PROTEIN-RELATED"/>
    <property type="match status" value="1"/>
</dbReference>
<feature type="compositionally biased region" description="Low complexity" evidence="6">
    <location>
        <begin position="206"/>
        <end position="220"/>
    </location>
</feature>
<feature type="region of interest" description="Disordered" evidence="6">
    <location>
        <begin position="448"/>
        <end position="470"/>
    </location>
</feature>
<sequence>MAYSSFFTLSLCFLVLFNGCLAQIEQVTLRNRLPQQHRFQTECRLDNLNAQEPSQRIQSEAGFSEYWDENDDQFQCAGVALVRHTIQRHGVQGAVISGCPETYQSGSSSQFRNRKTQERNRDQHQKVRPIREGDVVAVPAGVAQWIYNKDDSDLVLVVLHDTLNEANQLDLNAREFYLAGNPQEQGDESRRQSRRSQGDESRKRQGQGQSQRGEQQNEGNILSGFDTEIVADLYNINEEQARNLQGFNDGRGRIVEAQDELRLISPESQDDEREERRQQGRDNGIEETLCTLRLKYNIGDPESADIYNPRAGRITSLNSHTFPVLRRLQLSAERGFLYQNAFVAPFYNLNSNSLVYGLRGNGRIQVVNDNGDNVFDGELREGQALIVPQNFVVVKKAGDEGFEWVAFKTNDNAIVNPLAGQNSFIQALPLDVLANSFNLNREEAQRLKNNRQEQRLFSSNSGSQRRESRD</sequence>
<dbReference type="InterPro" id="IPR011051">
    <property type="entry name" value="RmlC_Cupin_sf"/>
</dbReference>
<evidence type="ECO:0000256" key="4">
    <source>
        <dbReference type="ARBA" id="ARBA00023157"/>
    </source>
</evidence>
<feature type="chain" id="PRO_5014490460" description="Cupin type-1 domain-containing protein" evidence="5">
    <location>
        <begin position="23"/>
        <end position="470"/>
    </location>
</feature>
<protein>
    <recommendedName>
        <fullName evidence="7">Cupin type-1 domain-containing protein</fullName>
    </recommendedName>
</protein>
<dbReference type="InterPro" id="IPR014710">
    <property type="entry name" value="RmlC-like_jellyroll"/>
</dbReference>
<feature type="compositionally biased region" description="Basic and acidic residues" evidence="6">
    <location>
        <begin position="115"/>
        <end position="131"/>
    </location>
</feature>
<comment type="subunit">
    <text evidence="5">Hexamer; each subunit is composed of an acidic and a basic chain derived from a single precursor and linked by a disulfide bond.</text>
</comment>
<proteinExistence type="inferred from homology"/>
<accession>A0A2N9FYY4</accession>
<dbReference type="EMBL" id="OIVN01001604">
    <property type="protein sequence ID" value="SPC95807.1"/>
    <property type="molecule type" value="Genomic_DNA"/>
</dbReference>
<comment type="function">
    <text evidence="5">Seed storage protein.</text>
</comment>
<feature type="region of interest" description="Disordered" evidence="6">
    <location>
        <begin position="103"/>
        <end position="131"/>
    </location>
</feature>
<keyword evidence="2 5" id="KW-0758">Storage protein</keyword>
<gene>
    <name evidence="8" type="ORF">FSB_LOCUS23689</name>
</gene>
<dbReference type="InterPro" id="IPR050253">
    <property type="entry name" value="Seed_Storage-Functional"/>
</dbReference>
<keyword evidence="5" id="KW-0732">Signal</keyword>
<evidence type="ECO:0000256" key="2">
    <source>
        <dbReference type="ARBA" id="ARBA00022761"/>
    </source>
</evidence>
<keyword evidence="4 5" id="KW-1015">Disulfide bond</keyword>
<evidence type="ECO:0000256" key="6">
    <source>
        <dbReference type="SAM" id="MobiDB-lite"/>
    </source>
</evidence>
<dbReference type="GO" id="GO:0045735">
    <property type="term" value="F:nutrient reservoir activity"/>
    <property type="evidence" value="ECO:0007669"/>
    <property type="project" value="UniProtKB-KW"/>
</dbReference>
<name>A0A2N9FYY4_FAGSY</name>
<dbReference type="FunFam" id="2.60.120.10:FF:000073">
    <property type="entry name" value="Glycinin G1"/>
    <property type="match status" value="1"/>
</dbReference>
<feature type="region of interest" description="Disordered" evidence="6">
    <location>
        <begin position="180"/>
        <end position="222"/>
    </location>
</feature>
<dbReference type="AlphaFoldDB" id="A0A2N9FYY4"/>
<evidence type="ECO:0000256" key="1">
    <source>
        <dbReference type="ARBA" id="ARBA00007178"/>
    </source>
</evidence>
<feature type="signal peptide" evidence="5">
    <location>
        <begin position="1"/>
        <end position="22"/>
    </location>
</feature>
<evidence type="ECO:0000256" key="5">
    <source>
        <dbReference type="RuleBase" id="RU003681"/>
    </source>
</evidence>
<dbReference type="Pfam" id="PF00190">
    <property type="entry name" value="Cupin_1"/>
    <property type="match status" value="2"/>
</dbReference>
<dbReference type="CDD" id="cd02243">
    <property type="entry name" value="cupin_11S_legumin_C"/>
    <property type="match status" value="1"/>
</dbReference>